<sequence>MEENHRGTDSKPAEKFIQIDSIFIDLFSSSDGESDDPKCERFSIRGYVSDMHKKDWKICWPFSDFDDVHKLDKLILRLSPVHDPSFDWRDVRIHREENSNKGAAEGFVYDSCHNLRSFLSASPRALKHVVINGRTMVENASNFSCQPSSCGEKERKLEVADNSTVALISQSEPGCASHEVTDIEPVNRNLRVTEESPAENLLTGKQTPADHLKEQLTLLVLENDSTVDVDRAYHVTKFQESTDISMESNESTFESSESADDTVGSSLHHCHLEKLPRRRTPKMRLLTELLGGHGNMKKDKHVESSPSVGTPESSAEADARYASKCQITLQENVWHSGRKKERRFPRNGKCKHQEIPYSSSVDKQIQTWREETENSVSSLETENALSGTIQTKKGLWSSYKMDGNNTLAKKKSKKFPVVDPYSVSLLPPKGKDQNETWATPTTKYRSDKEALDSAAVIAHRNELSSRTPHPISLNAMESKSSTTKNPNSSKEPMIVEGSGTVFPWDGGMINKSSVTQKDMQTVANTFQYANSRNNERELHLSPNNYFNPQRDHKGISRRGENELPTSLPEQEDPSRVIKFRRKDIKRNHLGDLNPPYEASDVFYGQGVYSVLNSKIANLRMPLPRQNVEPDTDNGWSQLQQKDIYSGSNSKKTIEAQEPLASMKRQINQRVEASDSGTCDDIPMEIVELMAKNQYERCLHDAENNKHLLETSNFSRTGQVNNYGDIYRNGRGSLQKSENHKQKAQARNGGNAAICAGKVLEAKKQKPADYFSNIGESHFNTNHLQQTCMLGHNASIHSQEKPSSGIQFSSIGSKRQSSTESRKCNGTILESVPYNSKVQSFGGCIDYPPVSEQNMEAPHRWSSSPMMPDHLPHGYQRFPAQSTDREKISSPRSLPIGNAITQNYHIHHPTNLEKHGRHYNSEAYSQNFAEGSFCCHPNVVELHQNLVGSLELYSNETIPAMHLLSLMDAGMQSNASITASGKHKFSKKPRIPHPLKGKEFSGMDIRLDETVQAINYSSSVFHGEVPSKSHFRSPAAPVIGASACTFQDSRGFGSNTHFAGQAVFKSRNRGKIKCSDQSTWRKGQKLPKSLFRSGGLGTDDRTFPVNGIQKGVVCASNSEVLELAHHMERNSEESELIARTKTLQDLQDQKSTFETEICSVNKNPADFSLPEAGNIYMIGAEDFSFGRALHSKNRQSSMNFNGFKRQRSVWHNTEKLHGTNQHK</sequence>
<dbReference type="PANTHER" id="PTHR35504">
    <property type="entry name" value="PROTEIN EMBRYONIC FLOWER 1"/>
    <property type="match status" value="1"/>
</dbReference>
<feature type="region of interest" description="Disordered" evidence="1">
    <location>
        <begin position="533"/>
        <end position="572"/>
    </location>
</feature>
<feature type="compositionally biased region" description="Basic residues" evidence="1">
    <location>
        <begin position="980"/>
        <end position="994"/>
    </location>
</feature>
<evidence type="ECO:0000256" key="1">
    <source>
        <dbReference type="SAM" id="MobiDB-lite"/>
    </source>
</evidence>
<keyword evidence="2" id="KW-1185">Reference proteome</keyword>
<feature type="compositionally biased region" description="Polar residues" evidence="1">
    <location>
        <begin position="304"/>
        <end position="313"/>
    </location>
</feature>
<proteinExistence type="predicted"/>
<feature type="compositionally biased region" description="Low complexity" evidence="1">
    <location>
        <begin position="246"/>
        <end position="256"/>
    </location>
</feature>
<dbReference type="InterPro" id="IPR034583">
    <property type="entry name" value="EMF1"/>
</dbReference>
<dbReference type="RefSeq" id="XP_022131902.1">
    <property type="nucleotide sequence ID" value="XM_022276210.1"/>
</dbReference>
<name>A0A6J1BSA9_MOMCH</name>
<organism evidence="2 3">
    <name type="scientific">Momordica charantia</name>
    <name type="common">Bitter gourd</name>
    <name type="synonym">Balsam pear</name>
    <dbReference type="NCBI Taxonomy" id="3673"/>
    <lineage>
        <taxon>Eukaryota</taxon>
        <taxon>Viridiplantae</taxon>
        <taxon>Streptophyta</taxon>
        <taxon>Embryophyta</taxon>
        <taxon>Tracheophyta</taxon>
        <taxon>Spermatophyta</taxon>
        <taxon>Magnoliopsida</taxon>
        <taxon>eudicotyledons</taxon>
        <taxon>Gunneridae</taxon>
        <taxon>Pentapetalae</taxon>
        <taxon>rosids</taxon>
        <taxon>fabids</taxon>
        <taxon>Cucurbitales</taxon>
        <taxon>Cucurbitaceae</taxon>
        <taxon>Momordiceae</taxon>
        <taxon>Momordica</taxon>
    </lineage>
</organism>
<feature type="compositionally biased region" description="Basic and acidic residues" evidence="1">
    <location>
        <begin position="549"/>
        <end position="561"/>
    </location>
</feature>
<feature type="region of interest" description="Disordered" evidence="1">
    <location>
        <begin position="293"/>
        <end position="314"/>
    </location>
</feature>
<feature type="compositionally biased region" description="Low complexity" evidence="1">
    <location>
        <begin position="478"/>
        <end position="490"/>
    </location>
</feature>
<reference evidence="3" key="1">
    <citation type="submission" date="2025-08" db="UniProtKB">
        <authorList>
            <consortium name="RefSeq"/>
        </authorList>
    </citation>
    <scope>IDENTIFICATION</scope>
    <source>
        <strain evidence="3">OHB3-1</strain>
    </source>
</reference>
<protein>
    <submittedName>
        <fullName evidence="3">Protein EMBRYONIC FLOWER 1-like</fullName>
    </submittedName>
</protein>
<dbReference type="GO" id="GO:0009910">
    <property type="term" value="P:negative regulation of flower development"/>
    <property type="evidence" value="ECO:0007669"/>
    <property type="project" value="InterPro"/>
</dbReference>
<dbReference type="Proteomes" id="UP000504603">
    <property type="component" value="Unplaced"/>
</dbReference>
<feature type="region of interest" description="Disordered" evidence="1">
    <location>
        <begin position="464"/>
        <end position="495"/>
    </location>
</feature>
<dbReference type="GeneID" id="111004929"/>
<feature type="compositionally biased region" description="Polar residues" evidence="1">
    <location>
        <begin position="795"/>
        <end position="818"/>
    </location>
</feature>
<gene>
    <name evidence="3" type="primary">LOC111004929</name>
</gene>
<feature type="region of interest" description="Disordered" evidence="1">
    <location>
        <begin position="795"/>
        <end position="821"/>
    </location>
</feature>
<dbReference type="AlphaFoldDB" id="A0A6J1BSA9"/>
<dbReference type="PANTHER" id="PTHR35504:SF1">
    <property type="entry name" value="PROTEIN EMBRYONIC FLOWER 1"/>
    <property type="match status" value="1"/>
</dbReference>
<dbReference type="OrthoDB" id="754229at2759"/>
<accession>A0A6J1BSA9</accession>
<feature type="region of interest" description="Disordered" evidence="1">
    <location>
        <begin position="978"/>
        <end position="998"/>
    </location>
</feature>
<feature type="region of interest" description="Disordered" evidence="1">
    <location>
        <begin position="246"/>
        <end position="265"/>
    </location>
</feature>
<dbReference type="GO" id="GO:0048367">
    <property type="term" value="P:shoot system development"/>
    <property type="evidence" value="ECO:0007669"/>
    <property type="project" value="InterPro"/>
</dbReference>
<dbReference type="GO" id="GO:0045892">
    <property type="term" value="P:negative regulation of DNA-templated transcription"/>
    <property type="evidence" value="ECO:0007669"/>
    <property type="project" value="InterPro"/>
</dbReference>
<dbReference type="KEGG" id="mcha:111004929"/>
<evidence type="ECO:0000313" key="2">
    <source>
        <dbReference type="Proteomes" id="UP000504603"/>
    </source>
</evidence>
<evidence type="ECO:0000313" key="3">
    <source>
        <dbReference type="RefSeq" id="XP_022131902.1"/>
    </source>
</evidence>